<evidence type="ECO:0000313" key="2">
    <source>
        <dbReference type="Proteomes" id="UP000572754"/>
    </source>
</evidence>
<evidence type="ECO:0000313" key="1">
    <source>
        <dbReference type="EMBL" id="KAF5692276.1"/>
    </source>
</evidence>
<accession>A0A8H6CT80</accession>
<reference evidence="2" key="1">
    <citation type="journal article" date="2020" name="BMC Genomics">
        <title>Correction to: Identification and distribution of gene clusters required for synthesis of sphingolipid metabolism inhibitors in diverse species of the filamentous fungus Fusarium.</title>
        <authorList>
            <person name="Kim H.S."/>
            <person name="Lohmar J.M."/>
            <person name="Busman M."/>
            <person name="Brown D.W."/>
            <person name="Naumann T.A."/>
            <person name="Divon H.H."/>
            <person name="Lysoe E."/>
            <person name="Uhlig S."/>
            <person name="Proctor R.H."/>
        </authorList>
    </citation>
    <scope>NUCLEOTIDE SEQUENCE [LARGE SCALE GENOMIC DNA]</scope>
    <source>
        <strain evidence="2">NRRL 25331</strain>
    </source>
</reference>
<reference evidence="1 2" key="2">
    <citation type="submission" date="2020-05" db="EMBL/GenBank/DDBJ databases">
        <title>Identification and distribution of gene clusters putatively required for synthesis of sphingolipid metabolism inhibitors in phylogenetically diverse species of the filamentous fungus Fusarium.</title>
        <authorList>
            <person name="Kim H.-S."/>
            <person name="Busman M."/>
            <person name="Brown D.W."/>
            <person name="Divon H."/>
            <person name="Uhlig S."/>
            <person name="Proctor R.H."/>
        </authorList>
    </citation>
    <scope>NUCLEOTIDE SEQUENCE [LARGE SCALE GENOMIC DNA]</scope>
    <source>
        <strain evidence="1 2">NRRL 25331</strain>
    </source>
</reference>
<keyword evidence="2" id="KW-1185">Reference proteome</keyword>
<organism evidence="1 2">
    <name type="scientific">Fusarium circinatum</name>
    <name type="common">Pitch canker fungus</name>
    <name type="synonym">Gibberella circinata</name>
    <dbReference type="NCBI Taxonomy" id="48490"/>
    <lineage>
        <taxon>Eukaryota</taxon>
        <taxon>Fungi</taxon>
        <taxon>Dikarya</taxon>
        <taxon>Ascomycota</taxon>
        <taxon>Pezizomycotina</taxon>
        <taxon>Sordariomycetes</taxon>
        <taxon>Hypocreomycetidae</taxon>
        <taxon>Hypocreales</taxon>
        <taxon>Nectriaceae</taxon>
        <taxon>Fusarium</taxon>
        <taxon>Fusarium fujikuroi species complex</taxon>
    </lineage>
</organism>
<name>A0A8H6CT80_FUSCI</name>
<proteinExistence type="predicted"/>
<dbReference type="Proteomes" id="UP000572754">
    <property type="component" value="Unassembled WGS sequence"/>
</dbReference>
<dbReference type="EMBL" id="JAAQPE010000006">
    <property type="protein sequence ID" value="KAF5692276.1"/>
    <property type="molecule type" value="Genomic_DNA"/>
</dbReference>
<dbReference type="AlphaFoldDB" id="A0A8H6CT80"/>
<comment type="caution">
    <text evidence="1">The sequence shown here is derived from an EMBL/GenBank/DDBJ whole genome shotgun (WGS) entry which is preliminary data.</text>
</comment>
<sequence length="103" mass="10418">MANEPLIAVFNQMTARVAGAKGTAGTASAALLPLLLFTTNQTARAAETIPATAAGRPTPRPILFSDDMPPELPSEVSVVDGASSGDVLVDAVSRAVDTGLLIS</sequence>
<gene>
    <name evidence="1" type="ORF">FCIRC_14</name>
</gene>
<protein>
    <submittedName>
        <fullName evidence="1">Uncharacterized protein</fullName>
    </submittedName>
</protein>